<feature type="compositionally biased region" description="Low complexity" evidence="1">
    <location>
        <begin position="21"/>
        <end position="33"/>
    </location>
</feature>
<feature type="transmembrane region" description="Helical" evidence="2">
    <location>
        <begin position="43"/>
        <end position="60"/>
    </location>
</feature>
<evidence type="ECO:0000256" key="2">
    <source>
        <dbReference type="SAM" id="Phobius"/>
    </source>
</evidence>
<evidence type="ECO:0000313" key="3">
    <source>
        <dbReference type="EMBL" id="MDA5399518.1"/>
    </source>
</evidence>
<protein>
    <submittedName>
        <fullName evidence="3">Uncharacterized protein</fullName>
    </submittedName>
</protein>
<evidence type="ECO:0000256" key="1">
    <source>
        <dbReference type="SAM" id="MobiDB-lite"/>
    </source>
</evidence>
<organism evidence="3 4">
    <name type="scientific">Hoeflea prorocentri</name>
    <dbReference type="NCBI Taxonomy" id="1922333"/>
    <lineage>
        <taxon>Bacteria</taxon>
        <taxon>Pseudomonadati</taxon>
        <taxon>Pseudomonadota</taxon>
        <taxon>Alphaproteobacteria</taxon>
        <taxon>Hyphomicrobiales</taxon>
        <taxon>Rhizobiaceae</taxon>
        <taxon>Hoeflea</taxon>
    </lineage>
</organism>
<accession>A0A9X3ZI80</accession>
<comment type="caution">
    <text evidence="3">The sequence shown here is derived from an EMBL/GenBank/DDBJ whole genome shotgun (WGS) entry which is preliminary data.</text>
</comment>
<evidence type="ECO:0000313" key="4">
    <source>
        <dbReference type="Proteomes" id="UP001151234"/>
    </source>
</evidence>
<sequence>MNKDLEQPQKGGMPGGEGRSAAGKPAAEPEPVAARENTLSSHVPLLLAILIGLSLWIYLYTEFFPVFGSIVGLGGVLVVVPAMKGLMAKERQEAYASYFDQMLFQSHLTAKIYVACLLVIVFVGFVMLQPARFYNASLDRPIEVSYRSVSSNGEGGEWASVYLQPRQTKPMPLLRPVFGGPAALDVKASGLPRFRRQVSGLSWPTITLPSAAWREPVIILRPDADLMAQLNVRLPRLTLELRRAGEDALVCEESEPWFGSPIWIGGGEDTLAVPSRLATLWRNEHALASLRGTERGLSLLTSGISRRLACADIAERPVRLLPSDELHFRIVAGNGDAVSEGTITINGDEPFPMEVVAQVRSPQ</sequence>
<keyword evidence="2" id="KW-0812">Transmembrane</keyword>
<dbReference type="RefSeq" id="WP_267990949.1">
    <property type="nucleotide sequence ID" value="NZ_JAPJZI010000001.1"/>
</dbReference>
<keyword evidence="4" id="KW-1185">Reference proteome</keyword>
<keyword evidence="2" id="KW-0472">Membrane</keyword>
<reference evidence="3" key="1">
    <citation type="submission" date="2022-11" db="EMBL/GenBank/DDBJ databases">
        <title>Draft genome sequence of Hoeflea poritis E7-10 and Hoeflea prorocentri PM5-8, separated from scleractinian coral Porites lutea and marine dinoflagellate.</title>
        <authorList>
            <person name="Zhang G."/>
            <person name="Wei Q."/>
            <person name="Cai L."/>
        </authorList>
    </citation>
    <scope>NUCLEOTIDE SEQUENCE</scope>
    <source>
        <strain evidence="3">PM5-8</strain>
    </source>
</reference>
<name>A0A9X3ZI80_9HYPH</name>
<feature type="transmembrane region" description="Helical" evidence="2">
    <location>
        <begin position="108"/>
        <end position="128"/>
    </location>
</feature>
<proteinExistence type="predicted"/>
<feature type="region of interest" description="Disordered" evidence="1">
    <location>
        <begin position="1"/>
        <end position="33"/>
    </location>
</feature>
<dbReference type="EMBL" id="JAPJZI010000001">
    <property type="protein sequence ID" value="MDA5399518.1"/>
    <property type="molecule type" value="Genomic_DNA"/>
</dbReference>
<gene>
    <name evidence="3" type="ORF">OQ273_13120</name>
</gene>
<dbReference type="AlphaFoldDB" id="A0A9X3ZI80"/>
<dbReference type="Proteomes" id="UP001151234">
    <property type="component" value="Unassembled WGS sequence"/>
</dbReference>
<feature type="transmembrane region" description="Helical" evidence="2">
    <location>
        <begin position="66"/>
        <end position="87"/>
    </location>
</feature>
<keyword evidence="2" id="KW-1133">Transmembrane helix</keyword>